<dbReference type="SUPFAM" id="SSF110087">
    <property type="entry name" value="DR1885-like metal-binding protein"/>
    <property type="match status" value="1"/>
</dbReference>
<dbReference type="Gene3D" id="2.60.40.1890">
    <property type="entry name" value="PCu(A)C copper chaperone"/>
    <property type="match status" value="1"/>
</dbReference>
<evidence type="ECO:0000313" key="3">
    <source>
        <dbReference type="Proteomes" id="UP000477083"/>
    </source>
</evidence>
<keyword evidence="3" id="KW-1185">Reference proteome</keyword>
<evidence type="ECO:0000313" key="2">
    <source>
        <dbReference type="EMBL" id="MZQ90847.1"/>
    </source>
</evidence>
<dbReference type="InterPro" id="IPR036182">
    <property type="entry name" value="PCuAC_sf"/>
</dbReference>
<dbReference type="Proteomes" id="UP000477083">
    <property type="component" value="Unassembled WGS sequence"/>
</dbReference>
<dbReference type="AlphaFoldDB" id="A0A6L8VKF1"/>
<feature type="chain" id="PRO_5026770910" evidence="1">
    <location>
        <begin position="19"/>
        <end position="156"/>
    </location>
</feature>
<dbReference type="InterPro" id="IPR007410">
    <property type="entry name" value="LpqE-like"/>
</dbReference>
<comment type="caution">
    <text evidence="2">The sequence shown here is derived from an EMBL/GenBank/DDBJ whole genome shotgun (WGS) entry which is preliminary data.</text>
</comment>
<dbReference type="Pfam" id="PF04314">
    <property type="entry name" value="PCuAC"/>
    <property type="match status" value="1"/>
</dbReference>
<organism evidence="2 3">
    <name type="scientific">Frigidibacter albus</name>
    <dbReference type="NCBI Taxonomy" id="1465486"/>
    <lineage>
        <taxon>Bacteria</taxon>
        <taxon>Pseudomonadati</taxon>
        <taxon>Pseudomonadota</taxon>
        <taxon>Alphaproteobacteria</taxon>
        <taxon>Rhodobacterales</taxon>
        <taxon>Paracoccaceae</taxon>
        <taxon>Frigidibacter</taxon>
    </lineage>
</organism>
<reference evidence="2 3" key="1">
    <citation type="submission" date="2020-01" db="EMBL/GenBank/DDBJ databases">
        <title>Frigidibacter albus SP32T (=CGMCC 1.13995T).</title>
        <authorList>
            <person name="Liao X."/>
        </authorList>
    </citation>
    <scope>NUCLEOTIDE SEQUENCE [LARGE SCALE GENOMIC DNA]</scope>
    <source>
        <strain evidence="2 3">SP32</strain>
    </source>
</reference>
<name>A0A6L8VKF1_9RHOB</name>
<accession>A0A6L8VKF1</accession>
<sequence length="156" mass="16214">MRACLLSLLLITAAPAFAQTHDHVAEAEGLRVVHVWTPATAKGSDALFYMEVENTSAAEAMLTGGEAEGAELELVGFSYGAAGEAWTVLPGLPIPAGAEVDLEPKVLALRWSSVPMDLVPGAELEIEVEVGGQHLHAHVEIGAAGDTGHSHAGHNH</sequence>
<evidence type="ECO:0000256" key="1">
    <source>
        <dbReference type="SAM" id="SignalP"/>
    </source>
</evidence>
<feature type="signal peptide" evidence="1">
    <location>
        <begin position="1"/>
        <end position="18"/>
    </location>
</feature>
<dbReference type="RefSeq" id="WP_161348228.1">
    <property type="nucleotide sequence ID" value="NZ_BMGW01000012.1"/>
</dbReference>
<gene>
    <name evidence="2" type="ORF">GS660_17270</name>
</gene>
<protein>
    <submittedName>
        <fullName evidence="2">Copper chaperone PCu(A)C</fullName>
    </submittedName>
</protein>
<proteinExistence type="predicted"/>
<dbReference type="OrthoDB" id="9796962at2"/>
<dbReference type="EMBL" id="WWNR01000012">
    <property type="protein sequence ID" value="MZQ90847.1"/>
    <property type="molecule type" value="Genomic_DNA"/>
</dbReference>
<keyword evidence="1" id="KW-0732">Signal</keyword>